<dbReference type="Gene3D" id="3.20.20.100">
    <property type="entry name" value="NADP-dependent oxidoreductase domain"/>
    <property type="match status" value="1"/>
</dbReference>
<dbReference type="SUPFAM" id="SSF51430">
    <property type="entry name" value="NAD(P)-linked oxidoreductase"/>
    <property type="match status" value="1"/>
</dbReference>
<dbReference type="EMBL" id="JANVFO010000011">
    <property type="protein sequence ID" value="KAJ3735039.1"/>
    <property type="molecule type" value="Genomic_DNA"/>
</dbReference>
<dbReference type="CDD" id="cd19077">
    <property type="entry name" value="AKR_AKR8A1-2"/>
    <property type="match status" value="1"/>
</dbReference>
<keyword evidence="4" id="KW-1185">Reference proteome</keyword>
<dbReference type="AlphaFoldDB" id="A0AA38JH83"/>
<dbReference type="GO" id="GO:0016491">
    <property type="term" value="F:oxidoreductase activity"/>
    <property type="evidence" value="ECO:0007669"/>
    <property type="project" value="UniProtKB-KW"/>
</dbReference>
<feature type="domain" description="NADP-dependent oxidoreductase" evidence="2">
    <location>
        <begin position="31"/>
        <end position="308"/>
    </location>
</feature>
<dbReference type="InterPro" id="IPR023210">
    <property type="entry name" value="NADP_OxRdtase_dom"/>
</dbReference>
<organism evidence="3 4">
    <name type="scientific">Lentinula guzmanii</name>
    <dbReference type="NCBI Taxonomy" id="2804957"/>
    <lineage>
        <taxon>Eukaryota</taxon>
        <taxon>Fungi</taxon>
        <taxon>Dikarya</taxon>
        <taxon>Basidiomycota</taxon>
        <taxon>Agaricomycotina</taxon>
        <taxon>Agaricomycetes</taxon>
        <taxon>Agaricomycetidae</taxon>
        <taxon>Agaricales</taxon>
        <taxon>Marasmiineae</taxon>
        <taxon>Omphalotaceae</taxon>
        <taxon>Lentinula</taxon>
    </lineage>
</organism>
<name>A0AA38JH83_9AGAR</name>
<dbReference type="GO" id="GO:0005737">
    <property type="term" value="C:cytoplasm"/>
    <property type="evidence" value="ECO:0007669"/>
    <property type="project" value="TreeGrafter"/>
</dbReference>
<dbReference type="PANTHER" id="PTHR43625:SF78">
    <property type="entry name" value="PYRIDOXAL REDUCTASE-RELATED"/>
    <property type="match status" value="1"/>
</dbReference>
<evidence type="ECO:0000313" key="4">
    <source>
        <dbReference type="Proteomes" id="UP001176059"/>
    </source>
</evidence>
<evidence type="ECO:0000313" key="3">
    <source>
        <dbReference type="EMBL" id="KAJ3735039.1"/>
    </source>
</evidence>
<protein>
    <submittedName>
        <fullName evidence="3">Aldo/keto reductase</fullName>
    </submittedName>
</protein>
<comment type="caution">
    <text evidence="3">The sequence shown here is derived from an EMBL/GenBank/DDBJ whole genome shotgun (WGS) entry which is preliminary data.</text>
</comment>
<sequence>MQSIKLGGTASSISVGRVAVSSFIFSSWTPSPVSDQQAFEAIKAGVDALPDGVKMFLNSGEFYDNNWGTGNLKLLSRFFANYPAYAEKTFLSVKGGMSASGPDGSLEGLRRSVDNIQDELGSIKKLDLFEPARIDPKLPVETTMKNLVTLLKEGKFSHIGLSECNANMLRKAHSIYPVTAAEIENQKAVIATATELNISVLAYSPLGQGFLTGQIKSLADIPEDDMRAKYDRFKEENFNKNLAIVNRLKAIAMEKKVTAAQLCIAWVASLGPTMIPLPGSSKATRTLENLNAGDIQLTQEEKKAVEEVILVNQLRANGNSKKRRLRHYACDYVMAQAKVVRGLEVF</sequence>
<dbReference type="Pfam" id="PF00248">
    <property type="entry name" value="Aldo_ket_red"/>
    <property type="match status" value="1"/>
</dbReference>
<evidence type="ECO:0000259" key="2">
    <source>
        <dbReference type="Pfam" id="PF00248"/>
    </source>
</evidence>
<dbReference type="PANTHER" id="PTHR43625">
    <property type="entry name" value="AFLATOXIN B1 ALDEHYDE REDUCTASE"/>
    <property type="match status" value="1"/>
</dbReference>
<proteinExistence type="predicted"/>
<dbReference type="InterPro" id="IPR050791">
    <property type="entry name" value="Aldo-Keto_reductase"/>
</dbReference>
<keyword evidence="1" id="KW-0560">Oxidoreductase</keyword>
<reference evidence="3" key="2">
    <citation type="journal article" date="2023" name="Proc. Natl. Acad. Sci. U.S.A.">
        <title>A global phylogenomic analysis of the shiitake genus Lentinula.</title>
        <authorList>
            <person name="Sierra-Patev S."/>
            <person name="Min B."/>
            <person name="Naranjo-Ortiz M."/>
            <person name="Looney B."/>
            <person name="Konkel Z."/>
            <person name="Slot J.C."/>
            <person name="Sakamoto Y."/>
            <person name="Steenwyk J.L."/>
            <person name="Rokas A."/>
            <person name="Carro J."/>
            <person name="Camarero S."/>
            <person name="Ferreira P."/>
            <person name="Molpeceres G."/>
            <person name="Ruiz-Duenas F.J."/>
            <person name="Serrano A."/>
            <person name="Henrissat B."/>
            <person name="Drula E."/>
            <person name="Hughes K.W."/>
            <person name="Mata J.L."/>
            <person name="Ishikawa N.K."/>
            <person name="Vargas-Isla R."/>
            <person name="Ushijima S."/>
            <person name="Smith C.A."/>
            <person name="Donoghue J."/>
            <person name="Ahrendt S."/>
            <person name="Andreopoulos W."/>
            <person name="He G."/>
            <person name="LaButti K."/>
            <person name="Lipzen A."/>
            <person name="Ng V."/>
            <person name="Riley R."/>
            <person name="Sandor L."/>
            <person name="Barry K."/>
            <person name="Martinez A.T."/>
            <person name="Xiao Y."/>
            <person name="Gibbons J.G."/>
            <person name="Terashima K."/>
            <person name="Grigoriev I.V."/>
            <person name="Hibbett D."/>
        </authorList>
    </citation>
    <scope>NUCLEOTIDE SEQUENCE</scope>
    <source>
        <strain evidence="3">ET3784</strain>
    </source>
</reference>
<gene>
    <name evidence="3" type="ORF">DFJ43DRAFT_1130390</name>
</gene>
<reference evidence="3" key="1">
    <citation type="submission" date="2022-08" db="EMBL/GenBank/DDBJ databases">
        <authorList>
            <consortium name="DOE Joint Genome Institute"/>
            <person name="Min B."/>
            <person name="Sierra-Patev S."/>
            <person name="Naranjo-Ortiz M."/>
            <person name="Looney B."/>
            <person name="Konkel Z."/>
            <person name="Slot J.C."/>
            <person name="Sakamoto Y."/>
            <person name="Steenwyk J.L."/>
            <person name="Rokas A."/>
            <person name="Carro J."/>
            <person name="Camarero S."/>
            <person name="Ferreira P."/>
            <person name="Molpeceres G."/>
            <person name="Ruiz-duenas F.J."/>
            <person name="Serrano A."/>
            <person name="Henrissat B."/>
            <person name="Drula E."/>
            <person name="Hughes K.W."/>
            <person name="Mata J.L."/>
            <person name="Ishikawa N.K."/>
            <person name="Vargas-Isla R."/>
            <person name="Ushijima S."/>
            <person name="Smith C.A."/>
            <person name="Ahrendt S."/>
            <person name="Andreopoulos W."/>
            <person name="He G."/>
            <person name="LaButti K."/>
            <person name="Lipzen A."/>
            <person name="Ng V."/>
            <person name="Riley R."/>
            <person name="Sandor L."/>
            <person name="Barry K."/>
            <person name="Martinez A.T."/>
            <person name="Xiao Y."/>
            <person name="Gibbons J.G."/>
            <person name="Terashima K."/>
            <person name="Hibbett D.S."/>
            <person name="Grigoriev I.V."/>
        </authorList>
    </citation>
    <scope>NUCLEOTIDE SEQUENCE</scope>
    <source>
        <strain evidence="3">ET3784</strain>
    </source>
</reference>
<dbReference type="InterPro" id="IPR036812">
    <property type="entry name" value="NAD(P)_OxRdtase_dom_sf"/>
</dbReference>
<evidence type="ECO:0000256" key="1">
    <source>
        <dbReference type="ARBA" id="ARBA00023002"/>
    </source>
</evidence>
<accession>A0AA38JH83</accession>
<dbReference type="Proteomes" id="UP001176059">
    <property type="component" value="Unassembled WGS sequence"/>
</dbReference>